<dbReference type="Proteomes" id="UP000830116">
    <property type="component" value="Chromosome"/>
</dbReference>
<dbReference type="PANTHER" id="PTHR30176">
    <property type="entry name" value="FERREDOXIN-TYPE PROTEIN NAPH"/>
    <property type="match status" value="1"/>
</dbReference>
<sequence>MNAPLDPTKLTSVDHNGDRVHLIPAEVRGFFRRHRNWSQAVLLFIFLALPWTTINGHQTIHLNIPDREFSFFGILYRSHDAPLLFFIFATLALGLALVTTLWGRVWCGWACPQTVFIDGVFRRIEQWVEGNYIQRRALKDAPMSLEKLTKKSLKWFLFTVASSLIAHSFMAYFVGAKELAVMTQNDPAENSTYFWLVIFFTSVVLFDFGWFREQFCVIMCPYGRLQSVLLDTNSLAIVYDAKRGEPRRGALNASRMSLQSVETALNTKEQGDCVSCNRCVQVCPTGIDIRNGLQMECIACTACVDACDEIMEKVKKPKGLIRYETLGGQKQSYLKLRPIALSLLIVVLVSGLSYSVATRKSVDFTLLRGHGLPFSFVQNEKQEEVILNQFRLHITNQGSKVSQYTLSLNDPGVLSINVAENPITLQPGQSREWYFFVKAPKSVFNKDGKFQSKLRLDYFDGSENDSISKDLTILGPRL</sequence>
<keyword evidence="1" id="KW-0813">Transport</keyword>
<feature type="transmembrane region" description="Helical" evidence="7">
    <location>
        <begin position="339"/>
        <end position="357"/>
    </location>
</feature>
<keyword evidence="10" id="KW-1185">Reference proteome</keyword>
<evidence type="ECO:0000256" key="7">
    <source>
        <dbReference type="SAM" id="Phobius"/>
    </source>
</evidence>
<proteinExistence type="predicted"/>
<dbReference type="PROSITE" id="PS51379">
    <property type="entry name" value="4FE4S_FER_2"/>
    <property type="match status" value="1"/>
</dbReference>
<dbReference type="InterPro" id="IPR017900">
    <property type="entry name" value="4Fe4S_Fe_S_CS"/>
</dbReference>
<keyword evidence="3" id="KW-0479">Metal-binding</keyword>
<gene>
    <name evidence="9" type="primary">ccoG</name>
    <name evidence="9" type="ORF">MNR06_01190</name>
</gene>
<dbReference type="PANTHER" id="PTHR30176:SF3">
    <property type="entry name" value="FERREDOXIN-TYPE PROTEIN NAPH"/>
    <property type="match status" value="1"/>
</dbReference>
<dbReference type="SUPFAM" id="SSF54862">
    <property type="entry name" value="4Fe-4S ferredoxins"/>
    <property type="match status" value="1"/>
</dbReference>
<dbReference type="InterPro" id="IPR013783">
    <property type="entry name" value="Ig-like_fold"/>
</dbReference>
<dbReference type="EMBL" id="CP093442">
    <property type="protein sequence ID" value="UOF01567.1"/>
    <property type="molecule type" value="Genomic_DNA"/>
</dbReference>
<dbReference type="InterPro" id="IPR017896">
    <property type="entry name" value="4Fe4S_Fe-S-bd"/>
</dbReference>
<evidence type="ECO:0000256" key="6">
    <source>
        <dbReference type="ARBA" id="ARBA00023014"/>
    </source>
</evidence>
<dbReference type="NCBIfam" id="TIGR02745">
    <property type="entry name" value="ccoG_rdxA_fixG"/>
    <property type="match status" value="1"/>
</dbReference>
<dbReference type="InterPro" id="IPR014116">
    <property type="entry name" value="Cyt_c_oxidase_cbb3_FixG"/>
</dbReference>
<keyword evidence="5" id="KW-0408">Iron</keyword>
<keyword evidence="7" id="KW-0472">Membrane</keyword>
<keyword evidence="6" id="KW-0411">Iron-sulfur</keyword>
<dbReference type="RefSeq" id="WP_243538030.1">
    <property type="nucleotide sequence ID" value="NZ_CP093442.1"/>
</dbReference>
<protein>
    <submittedName>
        <fullName evidence="9">Cytochrome c oxidase accessory protein CcoG</fullName>
    </submittedName>
</protein>
<dbReference type="InterPro" id="IPR051684">
    <property type="entry name" value="Electron_Trans/Redox"/>
</dbReference>
<organism evidence="9 10">
    <name type="scientific">Bdellovibrio reynosensis</name>
    <dbReference type="NCBI Taxonomy" id="2835041"/>
    <lineage>
        <taxon>Bacteria</taxon>
        <taxon>Pseudomonadati</taxon>
        <taxon>Bdellovibrionota</taxon>
        <taxon>Bdellovibrionia</taxon>
        <taxon>Bdellovibrionales</taxon>
        <taxon>Pseudobdellovibrionaceae</taxon>
        <taxon>Bdellovibrio</taxon>
    </lineage>
</organism>
<dbReference type="Gene3D" id="2.60.40.10">
    <property type="entry name" value="Immunoglobulins"/>
    <property type="match status" value="1"/>
</dbReference>
<evidence type="ECO:0000259" key="8">
    <source>
        <dbReference type="PROSITE" id="PS51379"/>
    </source>
</evidence>
<accession>A0ABY4C9A3</accession>
<keyword evidence="2" id="KW-0004">4Fe-4S</keyword>
<name>A0ABY4C9A3_9BACT</name>
<reference evidence="9" key="1">
    <citation type="submission" date="2022-03" db="EMBL/GenBank/DDBJ databases">
        <title>Genome Identification and Characterization of new species Bdellovibrio reynosense LBG001 sp. nov. from a Mexico soil sample.</title>
        <authorList>
            <person name="Camilli A."/>
            <person name="Ajao Y."/>
            <person name="Guo X."/>
        </authorList>
    </citation>
    <scope>NUCLEOTIDE SEQUENCE</scope>
    <source>
        <strain evidence="9">LBG001</strain>
    </source>
</reference>
<evidence type="ECO:0000256" key="1">
    <source>
        <dbReference type="ARBA" id="ARBA00022448"/>
    </source>
</evidence>
<dbReference type="Pfam" id="PF13746">
    <property type="entry name" value="Fer4_18"/>
    <property type="match status" value="1"/>
</dbReference>
<dbReference type="Pfam" id="PF11614">
    <property type="entry name" value="FixG_C"/>
    <property type="match status" value="1"/>
</dbReference>
<feature type="transmembrane region" description="Helical" evidence="7">
    <location>
        <begin position="153"/>
        <end position="173"/>
    </location>
</feature>
<evidence type="ECO:0000313" key="10">
    <source>
        <dbReference type="Proteomes" id="UP000830116"/>
    </source>
</evidence>
<keyword evidence="7" id="KW-1133">Transmembrane helix</keyword>
<dbReference type="InterPro" id="IPR032879">
    <property type="entry name" value="FixG_C"/>
</dbReference>
<evidence type="ECO:0000256" key="2">
    <source>
        <dbReference type="ARBA" id="ARBA00022485"/>
    </source>
</evidence>
<evidence type="ECO:0000256" key="3">
    <source>
        <dbReference type="ARBA" id="ARBA00022723"/>
    </source>
</evidence>
<feature type="transmembrane region" description="Helical" evidence="7">
    <location>
        <begin position="193"/>
        <end position="211"/>
    </location>
</feature>
<dbReference type="Pfam" id="PF12801">
    <property type="entry name" value="Fer4_5"/>
    <property type="match status" value="1"/>
</dbReference>
<feature type="transmembrane region" description="Helical" evidence="7">
    <location>
        <begin position="40"/>
        <end position="61"/>
    </location>
</feature>
<feature type="domain" description="4Fe-4S ferredoxin-type" evidence="8">
    <location>
        <begin position="261"/>
        <end position="292"/>
    </location>
</feature>
<evidence type="ECO:0000313" key="9">
    <source>
        <dbReference type="EMBL" id="UOF01567.1"/>
    </source>
</evidence>
<evidence type="ECO:0000256" key="4">
    <source>
        <dbReference type="ARBA" id="ARBA00022982"/>
    </source>
</evidence>
<keyword evidence="4" id="KW-0249">Electron transport</keyword>
<feature type="transmembrane region" description="Helical" evidence="7">
    <location>
        <begin position="81"/>
        <end position="102"/>
    </location>
</feature>
<keyword evidence="7" id="KW-0812">Transmembrane</keyword>
<dbReference type="PROSITE" id="PS00198">
    <property type="entry name" value="4FE4S_FER_1"/>
    <property type="match status" value="1"/>
</dbReference>
<evidence type="ECO:0000256" key="5">
    <source>
        <dbReference type="ARBA" id="ARBA00023004"/>
    </source>
</evidence>